<keyword evidence="2" id="KW-1185">Reference proteome</keyword>
<dbReference type="EMBL" id="JRTT01000012">
    <property type="protein sequence ID" value="KHD77267.1"/>
    <property type="molecule type" value="Genomic_DNA"/>
</dbReference>
<dbReference type="Proteomes" id="UP000054537">
    <property type="component" value="Unassembled WGS sequence"/>
</dbReference>
<reference evidence="1 2" key="1">
    <citation type="submission" date="2014-10" db="EMBL/GenBank/DDBJ databases">
        <title>Draft genome sequence of Actinoplanes utahensis NRRL 12052.</title>
        <authorList>
            <person name="Velasco-Bucheli B."/>
            <person name="del Cerro C."/>
            <person name="Hormigo D."/>
            <person name="Garcia J.L."/>
            <person name="Acebal C."/>
            <person name="Arroyo M."/>
            <person name="de la Mata I."/>
        </authorList>
    </citation>
    <scope>NUCLEOTIDE SEQUENCE [LARGE SCALE GENOMIC DNA]</scope>
    <source>
        <strain evidence="1 2">NRRL 12052</strain>
    </source>
</reference>
<proteinExistence type="predicted"/>
<evidence type="ECO:0000313" key="1">
    <source>
        <dbReference type="EMBL" id="KHD77267.1"/>
    </source>
</evidence>
<organism evidence="1 2">
    <name type="scientific">Actinoplanes utahensis</name>
    <dbReference type="NCBI Taxonomy" id="1869"/>
    <lineage>
        <taxon>Bacteria</taxon>
        <taxon>Bacillati</taxon>
        <taxon>Actinomycetota</taxon>
        <taxon>Actinomycetes</taxon>
        <taxon>Micromonosporales</taxon>
        <taxon>Micromonosporaceae</taxon>
        <taxon>Actinoplanes</taxon>
    </lineage>
</organism>
<dbReference type="AlphaFoldDB" id="A0A0A6XB12"/>
<comment type="caution">
    <text evidence="1">The sequence shown here is derived from an EMBL/GenBank/DDBJ whole genome shotgun (WGS) entry which is preliminary data.</text>
</comment>
<accession>A0A0A6XB12</accession>
<protein>
    <submittedName>
        <fullName evidence="1">Uncharacterized protein</fullName>
    </submittedName>
</protein>
<dbReference type="RefSeq" id="WP_043524535.1">
    <property type="nucleotide sequence ID" value="NZ_BAABKU010000016.1"/>
</dbReference>
<gene>
    <name evidence="1" type="ORF">MB27_12720</name>
</gene>
<dbReference type="OrthoDB" id="4333478at2"/>
<evidence type="ECO:0000313" key="2">
    <source>
        <dbReference type="Proteomes" id="UP000054537"/>
    </source>
</evidence>
<name>A0A0A6XB12_ACTUT</name>
<sequence length="67" mass="7415">MRRISTLADRLLARFVPEVEAAAACTPGQFWGFCYCNADGVLRCRSCQRLASCDDRCSSTYTKVGLC</sequence>